<keyword evidence="2 8" id="KW-0963">Cytoplasm</keyword>
<keyword evidence="6 8" id="KW-0711">Selenium</keyword>
<dbReference type="UniPathway" id="UPA00906">
    <property type="reaction ID" value="UER00896"/>
</dbReference>
<dbReference type="GO" id="GO:0004125">
    <property type="term" value="F:L-seryl-tRNA(Sec) selenium transferase activity"/>
    <property type="evidence" value="ECO:0007669"/>
    <property type="project" value="UniProtKB-UniRule"/>
</dbReference>
<accession>A0A1H8FL71</accession>
<evidence type="ECO:0000259" key="10">
    <source>
        <dbReference type="Pfam" id="PF12390"/>
    </source>
</evidence>
<gene>
    <name evidence="8" type="primary">selA</name>
    <name evidence="11" type="ORF">SAMN05216454_102159</name>
</gene>
<dbReference type="EMBL" id="FODF01000002">
    <property type="protein sequence ID" value="SEN32422.1"/>
    <property type="molecule type" value="Genomic_DNA"/>
</dbReference>
<evidence type="ECO:0000256" key="3">
    <source>
        <dbReference type="ARBA" id="ARBA00022679"/>
    </source>
</evidence>
<dbReference type="PANTHER" id="PTHR32328:SF0">
    <property type="entry name" value="L-SERYL-TRNA(SEC) SELENIUM TRANSFERASE"/>
    <property type="match status" value="1"/>
</dbReference>
<protein>
    <recommendedName>
        <fullName evidence="8">L-seryl-tRNA(Sec) selenium transferase</fullName>
        <ecNumber evidence="8">2.9.1.1</ecNumber>
    </recommendedName>
    <alternativeName>
        <fullName evidence="8">Selenocysteine synthase</fullName>
        <shortName evidence="8">Sec synthase</shortName>
    </alternativeName>
    <alternativeName>
        <fullName evidence="8">Selenocysteinyl-tRNA(Sec) synthase</fullName>
    </alternativeName>
</protein>
<comment type="function">
    <text evidence="8">Converts seryl-tRNA(Sec) to selenocysteinyl-tRNA(Sec) required for selenoprotein biosynthesis.</text>
</comment>
<comment type="catalytic activity">
    <reaction evidence="8">
        <text>L-seryl-tRNA(Sec) + selenophosphate + H(+) = L-selenocysteinyl-tRNA(Sec) + phosphate</text>
        <dbReference type="Rhea" id="RHEA:22728"/>
        <dbReference type="Rhea" id="RHEA-COMP:9742"/>
        <dbReference type="Rhea" id="RHEA-COMP:9743"/>
        <dbReference type="ChEBI" id="CHEBI:15378"/>
        <dbReference type="ChEBI" id="CHEBI:16144"/>
        <dbReference type="ChEBI" id="CHEBI:43474"/>
        <dbReference type="ChEBI" id="CHEBI:78533"/>
        <dbReference type="ChEBI" id="CHEBI:78573"/>
        <dbReference type="EC" id="2.9.1.1"/>
    </reaction>
</comment>
<dbReference type="Gene3D" id="3.90.1150.180">
    <property type="match status" value="1"/>
</dbReference>
<comment type="cofactor">
    <cofactor evidence="1 8 9">
        <name>pyridoxal 5'-phosphate</name>
        <dbReference type="ChEBI" id="CHEBI:597326"/>
    </cofactor>
</comment>
<evidence type="ECO:0000313" key="12">
    <source>
        <dbReference type="Proteomes" id="UP000199512"/>
    </source>
</evidence>
<dbReference type="InterPro" id="IPR004534">
    <property type="entry name" value="SelA_trans"/>
</dbReference>
<dbReference type="GO" id="GO:0001514">
    <property type="term" value="P:selenocysteine incorporation"/>
    <property type="evidence" value="ECO:0007669"/>
    <property type="project" value="UniProtKB-UniRule"/>
</dbReference>
<dbReference type="InterPro" id="IPR018319">
    <property type="entry name" value="SelA-like"/>
</dbReference>
<dbReference type="Pfam" id="PF12390">
    <property type="entry name" value="Se-cys_synth_N"/>
    <property type="match status" value="1"/>
</dbReference>
<dbReference type="OrthoDB" id="9787096at2"/>
<dbReference type="NCBIfam" id="TIGR00474">
    <property type="entry name" value="selA"/>
    <property type="match status" value="1"/>
</dbReference>
<evidence type="ECO:0000256" key="2">
    <source>
        <dbReference type="ARBA" id="ARBA00022490"/>
    </source>
</evidence>
<dbReference type="Proteomes" id="UP000199512">
    <property type="component" value="Unassembled WGS sequence"/>
</dbReference>
<dbReference type="HAMAP" id="MF_00423">
    <property type="entry name" value="SelA"/>
    <property type="match status" value="1"/>
</dbReference>
<organism evidence="11 12">
    <name type="scientific">Peptostreptococcus russellii</name>
    <dbReference type="NCBI Taxonomy" id="215200"/>
    <lineage>
        <taxon>Bacteria</taxon>
        <taxon>Bacillati</taxon>
        <taxon>Bacillota</taxon>
        <taxon>Clostridia</taxon>
        <taxon>Peptostreptococcales</taxon>
        <taxon>Peptostreptococcaceae</taxon>
        <taxon>Peptostreptococcus</taxon>
    </lineage>
</organism>
<dbReference type="EC" id="2.9.1.1" evidence="8"/>
<feature type="modified residue" description="N6-(pyridoxal phosphate)lysine" evidence="8 9">
    <location>
        <position position="302"/>
    </location>
</feature>
<evidence type="ECO:0000256" key="1">
    <source>
        <dbReference type="ARBA" id="ARBA00001933"/>
    </source>
</evidence>
<dbReference type="Pfam" id="PF03841">
    <property type="entry name" value="SelA"/>
    <property type="match status" value="1"/>
</dbReference>
<dbReference type="InterPro" id="IPR015421">
    <property type="entry name" value="PyrdxlP-dep_Trfase_major"/>
</dbReference>
<keyword evidence="5 8" id="KW-0648">Protein biosynthesis</keyword>
<proteinExistence type="inferred from homology"/>
<comment type="similarity">
    <text evidence="7 8">Belongs to the SelA family.</text>
</comment>
<evidence type="ECO:0000256" key="7">
    <source>
        <dbReference type="ARBA" id="ARBA00044507"/>
    </source>
</evidence>
<keyword evidence="3 8" id="KW-0808">Transferase</keyword>
<dbReference type="GO" id="GO:0001717">
    <property type="term" value="P:conversion of seryl-tRNAsec to selenocys-tRNAsec"/>
    <property type="evidence" value="ECO:0007669"/>
    <property type="project" value="UniProtKB-UniRule"/>
</dbReference>
<dbReference type="InterPro" id="IPR015424">
    <property type="entry name" value="PyrdxlP-dep_Trfase"/>
</dbReference>
<dbReference type="RefSeq" id="WP_091974162.1">
    <property type="nucleotide sequence ID" value="NZ_FODF01000002.1"/>
</dbReference>
<comment type="subcellular location">
    <subcellularLocation>
        <location evidence="8">Cytoplasm</location>
    </subcellularLocation>
</comment>
<name>A0A1H8FL71_9FIRM</name>
<evidence type="ECO:0000256" key="9">
    <source>
        <dbReference type="PIRSR" id="PIRSR618319-50"/>
    </source>
</evidence>
<evidence type="ECO:0000256" key="5">
    <source>
        <dbReference type="ARBA" id="ARBA00022917"/>
    </source>
</evidence>
<keyword evidence="4 8" id="KW-0663">Pyridoxal phosphate</keyword>
<dbReference type="SUPFAM" id="SSF53383">
    <property type="entry name" value="PLP-dependent transferases"/>
    <property type="match status" value="1"/>
</dbReference>
<dbReference type="AlphaFoldDB" id="A0A1H8FL71"/>
<dbReference type="Gene3D" id="3.40.640.10">
    <property type="entry name" value="Type I PLP-dependent aspartate aminotransferase-like (Major domain)"/>
    <property type="match status" value="1"/>
</dbReference>
<evidence type="ECO:0000313" key="11">
    <source>
        <dbReference type="EMBL" id="SEN32422.1"/>
    </source>
</evidence>
<dbReference type="GO" id="GO:0005737">
    <property type="term" value="C:cytoplasm"/>
    <property type="evidence" value="ECO:0007669"/>
    <property type="project" value="UniProtKB-SubCell"/>
</dbReference>
<evidence type="ECO:0000256" key="8">
    <source>
        <dbReference type="HAMAP-Rule" id="MF_00423"/>
    </source>
</evidence>
<evidence type="ECO:0000256" key="6">
    <source>
        <dbReference type="ARBA" id="ARBA00023266"/>
    </source>
</evidence>
<comment type="pathway">
    <text evidence="8">Aminoacyl-tRNA biosynthesis; selenocysteinyl-tRNA(Sec) biosynthesis; selenocysteinyl-tRNA(Sec) from L-seryl-tRNA(Sec) (bacterial route): step 1/1.</text>
</comment>
<dbReference type="STRING" id="215200.SAMN05216454_102159"/>
<feature type="domain" description="L-seryl-tRNA selenium transferase N-terminal" evidence="10">
    <location>
        <begin position="12"/>
        <end position="50"/>
    </location>
</feature>
<sequence>MSDNKSKRELFAVLPSVDEVLSDNRIIELCTKLPRNIILDSIRMTIDKHRKTIVALKDEEVESFNLEEEDIIVDSIRLSKKSYELSLKKVINATGIVVHTNLGRSLLSENIKEELWNAASRYSNLEYNIDEGHRGSRYNHLTSMIKRITGAEDVLVVNNNAAAVLLVLSTMARGGEAIVSRGELVEVGGAFRIPSIMALSGADLVEVGSTNKTHYNDYEDAITENTKVLMKVHTSNYRIVGFSESVTLEEMRELGDKYDIPVVEDLGSGVFIDLSKYGMSYEPTVFDSINKGVDIVSFSGDKMLGGPQAGIIVGKKKYIERMKKNQLTRALRVDKMTIAALEATLRFYLDEEKAIKNIPTLRMLTYTYEELRKKADILYNTIKASIKENNLDLDLSIEDCKGQVGGGSMPTEELNSVAVAIKPGEMGVSRFEEKLRLSDSHIIARVYDDKYILDVRTIFEEQFDEIANEVVKALGGDN</sequence>
<dbReference type="PANTHER" id="PTHR32328">
    <property type="entry name" value="L-SERYL-TRNA(SEC) SELENIUM TRANSFERASE"/>
    <property type="match status" value="1"/>
</dbReference>
<keyword evidence="12" id="KW-1185">Reference proteome</keyword>
<reference evidence="11 12" key="1">
    <citation type="submission" date="2016-10" db="EMBL/GenBank/DDBJ databases">
        <authorList>
            <person name="de Groot N.N."/>
        </authorList>
    </citation>
    <scope>NUCLEOTIDE SEQUENCE [LARGE SCALE GENOMIC DNA]</scope>
    <source>
        <strain evidence="11 12">Calf135</strain>
    </source>
</reference>
<dbReference type="InterPro" id="IPR025862">
    <property type="entry name" value="SelA_trans_N_dom"/>
</dbReference>
<evidence type="ECO:0000256" key="4">
    <source>
        <dbReference type="ARBA" id="ARBA00022898"/>
    </source>
</evidence>